<organism evidence="1 2">
    <name type="scientific">Portunus trituberculatus</name>
    <name type="common">Swimming crab</name>
    <name type="synonym">Neptunus trituberculatus</name>
    <dbReference type="NCBI Taxonomy" id="210409"/>
    <lineage>
        <taxon>Eukaryota</taxon>
        <taxon>Metazoa</taxon>
        <taxon>Ecdysozoa</taxon>
        <taxon>Arthropoda</taxon>
        <taxon>Crustacea</taxon>
        <taxon>Multicrustacea</taxon>
        <taxon>Malacostraca</taxon>
        <taxon>Eumalacostraca</taxon>
        <taxon>Eucarida</taxon>
        <taxon>Decapoda</taxon>
        <taxon>Pleocyemata</taxon>
        <taxon>Brachyura</taxon>
        <taxon>Eubrachyura</taxon>
        <taxon>Portunoidea</taxon>
        <taxon>Portunidae</taxon>
        <taxon>Portuninae</taxon>
        <taxon>Portunus</taxon>
    </lineage>
</organism>
<reference evidence="1 2" key="1">
    <citation type="submission" date="2019-05" db="EMBL/GenBank/DDBJ databases">
        <title>Another draft genome of Portunus trituberculatus and its Hox gene families provides insights of decapod evolution.</title>
        <authorList>
            <person name="Jeong J.-H."/>
            <person name="Song I."/>
            <person name="Kim S."/>
            <person name="Choi T."/>
            <person name="Kim D."/>
            <person name="Ryu S."/>
            <person name="Kim W."/>
        </authorList>
    </citation>
    <scope>NUCLEOTIDE SEQUENCE [LARGE SCALE GENOMIC DNA]</scope>
    <source>
        <tissue evidence="1">Muscle</tissue>
    </source>
</reference>
<proteinExistence type="predicted"/>
<protein>
    <submittedName>
        <fullName evidence="1">Uncharacterized protein</fullName>
    </submittedName>
</protein>
<sequence length="77" mass="8552">MAVQQAVFPSCLSPGHHVYHRMHQRNCCCYSGHQLGLAGSGDVTDDCLVRVVFSAEIVNILCCRMRRLNIFSSALLD</sequence>
<dbReference type="AlphaFoldDB" id="A0A5B7EGC2"/>
<accession>A0A5B7EGC2</accession>
<dbReference type="Proteomes" id="UP000324222">
    <property type="component" value="Unassembled WGS sequence"/>
</dbReference>
<name>A0A5B7EGC2_PORTR</name>
<gene>
    <name evidence="1" type="ORF">E2C01_026831</name>
</gene>
<keyword evidence="2" id="KW-1185">Reference proteome</keyword>
<evidence type="ECO:0000313" key="2">
    <source>
        <dbReference type="Proteomes" id="UP000324222"/>
    </source>
</evidence>
<dbReference type="EMBL" id="VSRR010002842">
    <property type="protein sequence ID" value="MPC33480.1"/>
    <property type="molecule type" value="Genomic_DNA"/>
</dbReference>
<comment type="caution">
    <text evidence="1">The sequence shown here is derived from an EMBL/GenBank/DDBJ whole genome shotgun (WGS) entry which is preliminary data.</text>
</comment>
<evidence type="ECO:0000313" key="1">
    <source>
        <dbReference type="EMBL" id="MPC33480.1"/>
    </source>
</evidence>